<evidence type="ECO:0000313" key="2">
    <source>
        <dbReference type="EMBL" id="MBF4695188.1"/>
    </source>
</evidence>
<feature type="domain" description="Peptidase C39-like" evidence="1">
    <location>
        <begin position="164"/>
        <end position="298"/>
    </location>
</feature>
<proteinExistence type="predicted"/>
<organism evidence="2 3">
    <name type="scientific">Fusibacter ferrireducens</name>
    <dbReference type="NCBI Taxonomy" id="2785058"/>
    <lineage>
        <taxon>Bacteria</taxon>
        <taxon>Bacillati</taxon>
        <taxon>Bacillota</taxon>
        <taxon>Clostridia</taxon>
        <taxon>Eubacteriales</taxon>
        <taxon>Eubacteriales Family XII. Incertae Sedis</taxon>
        <taxon>Fusibacter</taxon>
    </lineage>
</organism>
<accession>A0ABR9ZXJ4</accession>
<protein>
    <submittedName>
        <fullName evidence="2">C39 family peptidase</fullName>
    </submittedName>
</protein>
<dbReference type="RefSeq" id="WP_194703431.1">
    <property type="nucleotide sequence ID" value="NZ_JADKNH010000013.1"/>
</dbReference>
<evidence type="ECO:0000259" key="1">
    <source>
        <dbReference type="Pfam" id="PF13529"/>
    </source>
</evidence>
<dbReference type="EMBL" id="JADKNH010000013">
    <property type="protein sequence ID" value="MBF4695188.1"/>
    <property type="molecule type" value="Genomic_DNA"/>
</dbReference>
<evidence type="ECO:0000313" key="3">
    <source>
        <dbReference type="Proteomes" id="UP000614200"/>
    </source>
</evidence>
<gene>
    <name evidence="2" type="ORF">ISU02_18975</name>
</gene>
<sequence>MGKNLLVGNLSKGTCEHLKLEAHQLLLEDHQNHGIYESEVIEVTPFTSLVMSWCSKTHENTSVEIWIKIRTEGRWSSWFSYGKWSDQGNNTGSFSGQKDILATLDVDLLLVNRGHADACAVRVELFRKDVEIPTPLFENYYIAFKPYESSDKAPFVDQTVDISLKVQAYSQLDIPEIGNKICSPTCVAMVMAYYGLEKQITDTAKGVMDNGTGIYGNWSYNVAYANERGFKSYVERLENLHEISLYLKEGIPLIASIKVKELEALHGVYQTYPSGHLVVITGLFYKDGKYYFRVNDPAASTSDKVPRVYLVEEFLNVWNGIVYVIKR</sequence>
<name>A0ABR9ZXJ4_9FIRM</name>
<keyword evidence="3" id="KW-1185">Reference proteome</keyword>
<dbReference type="Gene3D" id="3.90.70.10">
    <property type="entry name" value="Cysteine proteinases"/>
    <property type="match status" value="1"/>
</dbReference>
<dbReference type="Pfam" id="PF13529">
    <property type="entry name" value="Peptidase_C39_2"/>
    <property type="match status" value="1"/>
</dbReference>
<comment type="caution">
    <text evidence="2">The sequence shown here is derived from an EMBL/GenBank/DDBJ whole genome shotgun (WGS) entry which is preliminary data.</text>
</comment>
<dbReference type="InterPro" id="IPR039564">
    <property type="entry name" value="Peptidase_C39-like"/>
</dbReference>
<reference evidence="2 3" key="1">
    <citation type="submission" date="2020-11" db="EMBL/GenBank/DDBJ databases">
        <title>Fusibacter basophilias sp. nov.</title>
        <authorList>
            <person name="Qiu D."/>
        </authorList>
    </citation>
    <scope>NUCLEOTIDE SEQUENCE [LARGE SCALE GENOMIC DNA]</scope>
    <source>
        <strain evidence="2 3">Q10-2</strain>
    </source>
</reference>
<dbReference type="Proteomes" id="UP000614200">
    <property type="component" value="Unassembled WGS sequence"/>
</dbReference>